<dbReference type="RefSeq" id="WP_185605164.1">
    <property type="nucleotide sequence ID" value="NZ_JAARZC010000004.1"/>
</dbReference>
<protein>
    <submittedName>
        <fullName evidence="1">Uncharacterized protein</fullName>
    </submittedName>
</protein>
<evidence type="ECO:0000313" key="1">
    <source>
        <dbReference type="EMBL" id="MBC2250870.1"/>
    </source>
</evidence>
<sequence>MIKFYVFDKITNEKMEVKTMKYYDRKMPPTVLVLANPQSEKGGWTSYDYRRIKLNELIPDDTKENFWELERRYKLIMEGEL</sequence>
<accession>A0A7X0ZEG6</accession>
<comment type="caution">
    <text evidence="1">The sequence shown here is derived from an EMBL/GenBank/DDBJ whole genome shotgun (WGS) entry which is preliminary data.</text>
</comment>
<organism evidence="1 2">
    <name type="scientific">Listeria cossartiae subsp. cayugensis</name>
    <dbReference type="NCBI Taxonomy" id="2713505"/>
    <lineage>
        <taxon>Bacteria</taxon>
        <taxon>Bacillati</taxon>
        <taxon>Bacillota</taxon>
        <taxon>Bacilli</taxon>
        <taxon>Bacillales</taxon>
        <taxon>Listeriaceae</taxon>
        <taxon>Listeria</taxon>
        <taxon>Listeria cossartiae</taxon>
    </lineage>
</organism>
<proteinExistence type="predicted"/>
<name>A0A7X0ZEG6_9LIST</name>
<dbReference type="AlphaFoldDB" id="A0A7X0ZEG6"/>
<evidence type="ECO:0000313" key="2">
    <source>
        <dbReference type="Proteomes" id="UP000559864"/>
    </source>
</evidence>
<dbReference type="EMBL" id="JAARZC010000004">
    <property type="protein sequence ID" value="MBC2250870.1"/>
    <property type="molecule type" value="Genomic_DNA"/>
</dbReference>
<dbReference type="Proteomes" id="UP000559864">
    <property type="component" value="Unassembled WGS sequence"/>
</dbReference>
<gene>
    <name evidence="1" type="ORF">HCB49_12800</name>
</gene>
<reference evidence="1 2" key="1">
    <citation type="submission" date="2020-03" db="EMBL/GenBank/DDBJ databases">
        <title>Soil Listeria distribution.</title>
        <authorList>
            <person name="Liao J."/>
            <person name="Wiedmann M."/>
        </authorList>
    </citation>
    <scope>NUCLEOTIDE SEQUENCE [LARGE SCALE GENOMIC DNA]</scope>
    <source>
        <strain evidence="1 2">FSL L7-0123</strain>
    </source>
</reference>